<dbReference type="GeneID" id="25026529"/>
<dbReference type="SMART" id="SM00199">
    <property type="entry name" value="SCY"/>
    <property type="match status" value="1"/>
</dbReference>
<dbReference type="PRINTS" id="PR00437">
    <property type="entry name" value="SMALLCYTKCXC"/>
</dbReference>
<gene>
    <name evidence="5" type="primary">UL146C</name>
</gene>
<accession>G8XTI7</accession>
<dbReference type="GO" id="GO:0008009">
    <property type="term" value="F:chemokine activity"/>
    <property type="evidence" value="ECO:0007669"/>
    <property type="project" value="InterPro"/>
</dbReference>
<dbReference type="InterPro" id="IPR039809">
    <property type="entry name" value="Chemokine_b/g/d"/>
</dbReference>
<dbReference type="InterPro" id="IPR036048">
    <property type="entry name" value="Interleukin_8-like_sf"/>
</dbReference>
<dbReference type="Gene3D" id="2.40.50.40">
    <property type="match status" value="1"/>
</dbReference>
<organismHost>
    <name type="scientific">Macaca</name>
    <name type="common">macaques</name>
    <dbReference type="NCBI Taxonomy" id="9539"/>
</organismHost>
<dbReference type="Proteomes" id="UP000116555">
    <property type="component" value="Segment"/>
</dbReference>
<evidence type="ECO:0000259" key="4">
    <source>
        <dbReference type="SMART" id="SM00199"/>
    </source>
</evidence>
<dbReference type="GO" id="GO:0005576">
    <property type="term" value="C:extracellular region"/>
    <property type="evidence" value="ECO:0007669"/>
    <property type="project" value="UniProtKB-SubCell"/>
</dbReference>
<dbReference type="PRINTS" id="PR00436">
    <property type="entry name" value="INTERLEUKIN8"/>
</dbReference>
<dbReference type="GO" id="GO:0006952">
    <property type="term" value="P:defense response"/>
    <property type="evidence" value="ECO:0007669"/>
    <property type="project" value="InterPro"/>
</dbReference>
<protein>
    <submittedName>
        <fullName evidence="5">Chemokine vCXCL6</fullName>
    </submittedName>
</protein>
<evidence type="ECO:0000256" key="1">
    <source>
        <dbReference type="ARBA" id="ARBA00004613"/>
    </source>
</evidence>
<reference evidence="5 6" key="1">
    <citation type="submission" date="2011-12" db="EMBL/GenBank/DDBJ databases">
        <title>Comparative genomics of primate cytomegaloviruses.</title>
        <authorList>
            <person name="Davison A.J."/>
            <person name="Holton M."/>
            <person name="Dolan A."/>
            <person name="Dargan D.J."/>
            <person name="Gatherer D."/>
            <person name="Hayward G.S."/>
        </authorList>
    </citation>
    <scope>NUCLEOTIDE SEQUENCE [LARGE SCALE GENOMIC DNA]</scope>
    <source>
        <strain evidence="5">2715</strain>
    </source>
</reference>
<name>G8XTI7_SCMVC</name>
<evidence type="ECO:0000256" key="3">
    <source>
        <dbReference type="ARBA" id="ARBA00022525"/>
    </source>
</evidence>
<evidence type="ECO:0000313" key="6">
    <source>
        <dbReference type="Proteomes" id="UP000116555"/>
    </source>
</evidence>
<dbReference type="PANTHER" id="PTHR12015:SF198">
    <property type="entry name" value="PLATELET BASIC PROTEIN"/>
    <property type="match status" value="1"/>
</dbReference>
<evidence type="ECO:0000313" key="5">
    <source>
        <dbReference type="EMBL" id="AEV80479.1"/>
    </source>
</evidence>
<dbReference type="InterPro" id="IPR001811">
    <property type="entry name" value="Chemokine_IL8-like_dom"/>
</dbReference>
<dbReference type="CDD" id="cd00273">
    <property type="entry name" value="Chemokine_CXC"/>
    <property type="match status" value="1"/>
</dbReference>
<dbReference type="EMBL" id="FJ483968">
    <property type="protein sequence ID" value="AEV80479.1"/>
    <property type="molecule type" value="Genomic_DNA"/>
</dbReference>
<dbReference type="InterPro" id="IPR033899">
    <property type="entry name" value="CXC_Chemokine_domain"/>
</dbReference>
<dbReference type="Pfam" id="PF00048">
    <property type="entry name" value="IL8"/>
    <property type="match status" value="1"/>
</dbReference>
<dbReference type="KEGG" id="vg:25026529"/>
<proteinExistence type="inferred from homology"/>
<comment type="similarity">
    <text evidence="2">Belongs to the intercrine alpha (chemokine CxC) family.</text>
</comment>
<organism evidence="5 6">
    <name type="scientific">Simian cytomegalovirus (strain Colburn)</name>
    <dbReference type="NCBI Taxonomy" id="50292"/>
    <lineage>
        <taxon>Viruses</taxon>
        <taxon>Duplodnaviria</taxon>
        <taxon>Heunggongvirae</taxon>
        <taxon>Peploviricota</taxon>
        <taxon>Herviviricetes</taxon>
        <taxon>Herpesvirales</taxon>
        <taxon>Orthoherpesviridae</taxon>
        <taxon>Betaherpesvirinae</taxon>
        <taxon>Cytomegalovirus</taxon>
        <taxon>Cytomegalovirus cercopithecinebeta5</taxon>
    </lineage>
</organism>
<keyword evidence="6" id="KW-1185">Reference proteome</keyword>
<comment type="subcellular location">
    <subcellularLocation>
        <location evidence="1">Secreted</location>
    </subcellularLocation>
</comment>
<evidence type="ECO:0000256" key="2">
    <source>
        <dbReference type="ARBA" id="ARBA00010665"/>
    </source>
</evidence>
<dbReference type="PANTHER" id="PTHR12015">
    <property type="entry name" value="SMALL INDUCIBLE CYTOKINE A"/>
    <property type="match status" value="1"/>
</dbReference>
<dbReference type="InterPro" id="IPR001089">
    <property type="entry name" value="Chemokine_CXC"/>
</dbReference>
<keyword evidence="3" id="KW-0964">Secreted</keyword>
<dbReference type="RefSeq" id="YP_004936091.1">
    <property type="nucleotide sequence ID" value="NC_012783.2"/>
</dbReference>
<feature type="domain" description="Chemokine interleukin-8-like" evidence="4">
    <location>
        <begin position="27"/>
        <end position="87"/>
    </location>
</feature>
<sequence length="93" mass="10348">MFKVKLLSLAVVMLLVSGSFSEDYITKPRCRCVATTSGISKNLIKSIELRLPDGVCERTEVIATLKTRLPVCLDPEAPMTKKIIDVLTRPRTQ</sequence>
<dbReference type="SUPFAM" id="SSF54117">
    <property type="entry name" value="Interleukin 8-like chemokines"/>
    <property type="match status" value="1"/>
</dbReference>
<dbReference type="GO" id="GO:0006955">
    <property type="term" value="P:immune response"/>
    <property type="evidence" value="ECO:0007669"/>
    <property type="project" value="InterPro"/>
</dbReference>